<organism evidence="10 11">
    <name type="scientific">Luteitalea pratensis</name>
    <dbReference type="NCBI Taxonomy" id="1855912"/>
    <lineage>
        <taxon>Bacteria</taxon>
        <taxon>Pseudomonadati</taxon>
        <taxon>Acidobacteriota</taxon>
        <taxon>Vicinamibacteria</taxon>
        <taxon>Vicinamibacterales</taxon>
        <taxon>Vicinamibacteraceae</taxon>
        <taxon>Luteitalea</taxon>
    </lineage>
</organism>
<reference evidence="11" key="2">
    <citation type="submission" date="2016-04" db="EMBL/GenBank/DDBJ databases">
        <title>First Complete Genome Sequence of a Subdivision 6 Acidobacterium.</title>
        <authorList>
            <person name="Huang S."/>
            <person name="Vieira S."/>
            <person name="Bunk B."/>
            <person name="Riedel T."/>
            <person name="Sproeer C."/>
            <person name="Overmann J."/>
        </authorList>
    </citation>
    <scope>NUCLEOTIDE SEQUENCE [LARGE SCALE GENOMIC DNA]</scope>
    <source>
        <strain evidence="11">DSM 100886 HEG_-6_39</strain>
    </source>
</reference>
<dbReference type="STRING" id="1855912.LuPra_03321"/>
<evidence type="ECO:0000259" key="9">
    <source>
        <dbReference type="Pfam" id="PF13807"/>
    </source>
</evidence>
<dbReference type="GO" id="GO:0004713">
    <property type="term" value="F:protein tyrosine kinase activity"/>
    <property type="evidence" value="ECO:0007669"/>
    <property type="project" value="TreeGrafter"/>
</dbReference>
<dbReference type="InterPro" id="IPR003856">
    <property type="entry name" value="LPS_length_determ_N"/>
</dbReference>
<keyword evidence="11" id="KW-1185">Reference proteome</keyword>
<keyword evidence="2" id="KW-1003">Cell membrane</keyword>
<evidence type="ECO:0000313" key="10">
    <source>
        <dbReference type="EMBL" id="AMY10093.1"/>
    </source>
</evidence>
<evidence type="ECO:0000259" key="8">
    <source>
        <dbReference type="Pfam" id="PF02706"/>
    </source>
</evidence>
<evidence type="ECO:0000256" key="6">
    <source>
        <dbReference type="SAM" id="Coils"/>
    </source>
</evidence>
<gene>
    <name evidence="10" type="primary">ptk</name>
    <name evidence="10" type="ORF">LuPra_03321</name>
</gene>
<dbReference type="OrthoDB" id="9795292at2"/>
<comment type="subcellular location">
    <subcellularLocation>
        <location evidence="1">Cell membrane</location>
        <topology evidence="1">Multi-pass membrane protein</topology>
    </subcellularLocation>
</comment>
<keyword evidence="3 7" id="KW-0812">Transmembrane</keyword>
<keyword evidence="4 7" id="KW-1133">Transmembrane helix</keyword>
<dbReference type="PANTHER" id="PTHR32309:SF13">
    <property type="entry name" value="FERRIC ENTEROBACTIN TRANSPORT PROTEIN FEPE"/>
    <property type="match status" value="1"/>
</dbReference>
<evidence type="ECO:0000256" key="1">
    <source>
        <dbReference type="ARBA" id="ARBA00004651"/>
    </source>
</evidence>
<dbReference type="InterPro" id="IPR050445">
    <property type="entry name" value="Bact_polysacc_biosynth/exp"/>
</dbReference>
<feature type="coiled-coil region" evidence="6">
    <location>
        <begin position="289"/>
        <end position="401"/>
    </location>
</feature>
<dbReference type="Proteomes" id="UP000076079">
    <property type="component" value="Chromosome"/>
</dbReference>
<dbReference type="PANTHER" id="PTHR32309">
    <property type="entry name" value="TYROSINE-PROTEIN KINASE"/>
    <property type="match status" value="1"/>
</dbReference>
<evidence type="ECO:0000256" key="3">
    <source>
        <dbReference type="ARBA" id="ARBA00022692"/>
    </source>
</evidence>
<dbReference type="Pfam" id="PF02706">
    <property type="entry name" value="Wzz"/>
    <property type="match status" value="1"/>
</dbReference>
<sequence>MLPGKIFTPDDVLRVVRKRWWIALIPAAIGLIGATLYAYTVPDRFRSQTLIMVTPQQIPDAYVRTFTTQRIEDRLASLQQQILSRSRLERVITDFNLYVEQRRLMPMEDVVELMRNDIRTQATRGDVFVLSFESASARSAKDVVERLASMFIDENLRNRMATADSTSQFLTAQLEDTRKKLEDIEKQRAEFRRHYTGQLPEEVTSNLALLNSTQVRAQGLTDANAADMLRRANVERQIAELTNPTGNDATGPDLRAGALQPSQTVTQLAQAEETLAQLRMRLREDHPDIKRVQRTISDLQLKLDRESTERPISPDGKVNGRVDPRALRVAELRQELAQVSAAIKQRDLELDRLNATLGQYQNRVLASPALENQRLQIERNYETYRRQYDDLLSKANAAEMSAGVEQRQIGEQFRILDTARVPERPFSPNRPRFTALGLAGGLALGVGFILLLEFRDSAFHTVDDVVSTLALPVVAAIPVIRTQAERRKLRRRRFATSMATAVVLLGAVTFLFVKFGL</sequence>
<dbReference type="InterPro" id="IPR032807">
    <property type="entry name" value="GNVR"/>
</dbReference>
<dbReference type="RefSeq" id="WP_110171770.1">
    <property type="nucleotide sequence ID" value="NZ_CP015136.1"/>
</dbReference>
<evidence type="ECO:0000256" key="5">
    <source>
        <dbReference type="ARBA" id="ARBA00023136"/>
    </source>
</evidence>
<dbReference type="GO" id="GO:0005886">
    <property type="term" value="C:plasma membrane"/>
    <property type="evidence" value="ECO:0007669"/>
    <property type="project" value="UniProtKB-SubCell"/>
</dbReference>
<feature type="domain" description="Polysaccharide chain length determinant N-terminal" evidence="8">
    <location>
        <begin position="12"/>
        <end position="94"/>
    </location>
</feature>
<evidence type="ECO:0000256" key="2">
    <source>
        <dbReference type="ARBA" id="ARBA00022475"/>
    </source>
</evidence>
<feature type="coiled-coil region" evidence="6">
    <location>
        <begin position="167"/>
        <end position="194"/>
    </location>
</feature>
<dbReference type="EMBL" id="CP015136">
    <property type="protein sequence ID" value="AMY10093.1"/>
    <property type="molecule type" value="Genomic_DNA"/>
</dbReference>
<feature type="domain" description="Tyrosine-protein kinase G-rich" evidence="9">
    <location>
        <begin position="370"/>
        <end position="451"/>
    </location>
</feature>
<reference evidence="10 11" key="1">
    <citation type="journal article" date="2016" name="Genome Announc.">
        <title>First Complete Genome Sequence of a Subdivision 6 Acidobacterium Strain.</title>
        <authorList>
            <person name="Huang S."/>
            <person name="Vieira S."/>
            <person name="Bunk B."/>
            <person name="Riedel T."/>
            <person name="Sproer C."/>
            <person name="Overmann J."/>
        </authorList>
    </citation>
    <scope>NUCLEOTIDE SEQUENCE [LARGE SCALE GENOMIC DNA]</scope>
    <source>
        <strain evidence="11">DSM 100886 HEG_-6_39</strain>
    </source>
</reference>
<dbReference type="Pfam" id="PF13807">
    <property type="entry name" value="GNVR"/>
    <property type="match status" value="1"/>
</dbReference>
<evidence type="ECO:0000256" key="7">
    <source>
        <dbReference type="SAM" id="Phobius"/>
    </source>
</evidence>
<dbReference type="KEGG" id="abac:LuPra_03321"/>
<feature type="transmembrane region" description="Helical" evidence="7">
    <location>
        <begin position="494"/>
        <end position="513"/>
    </location>
</feature>
<protein>
    <submittedName>
        <fullName evidence="10">Tyrosine-protein kinase ptk</fullName>
        <ecNumber evidence="10">2.7.10.-</ecNumber>
    </submittedName>
</protein>
<keyword evidence="10" id="KW-0808">Transferase</keyword>
<dbReference type="AlphaFoldDB" id="A0A143PPL2"/>
<dbReference type="EC" id="2.7.10.-" evidence="10"/>
<keyword evidence="10" id="KW-0418">Kinase</keyword>
<evidence type="ECO:0000313" key="11">
    <source>
        <dbReference type="Proteomes" id="UP000076079"/>
    </source>
</evidence>
<proteinExistence type="predicted"/>
<keyword evidence="5 7" id="KW-0472">Membrane</keyword>
<feature type="transmembrane region" description="Helical" evidence="7">
    <location>
        <begin position="433"/>
        <end position="452"/>
    </location>
</feature>
<name>A0A143PPL2_LUTPR</name>
<evidence type="ECO:0000256" key="4">
    <source>
        <dbReference type="ARBA" id="ARBA00022989"/>
    </source>
</evidence>
<accession>A0A143PPL2</accession>
<feature type="transmembrane region" description="Helical" evidence="7">
    <location>
        <begin position="20"/>
        <end position="39"/>
    </location>
</feature>
<keyword evidence="6" id="KW-0175">Coiled coil</keyword>